<sequence length="208" mass="24427">MDNLSKKEKMIFNLTKWTLNNVSRVIFSTEWQRGIFIEAYSMERIKTSVIENYFGPKEADFPPQNNTFIASSRNLVWKNLDMLKIVFNKIKLADLFLDSLPFDEFMNKINSSYAIILASLGDVSPNLILDAIRYNKPFICTKEVGILDRIKDIGIFVDPLNEKEIENAVIKLLNKEEYGKWRQKVKNFNFIHTWEEIADEIINVWKHL</sequence>
<dbReference type="Gene3D" id="3.40.50.2000">
    <property type="entry name" value="Glycogen Phosphorylase B"/>
    <property type="match status" value="1"/>
</dbReference>
<evidence type="ECO:0008006" key="3">
    <source>
        <dbReference type="Google" id="ProtNLM"/>
    </source>
</evidence>
<accession>A0A1F6WAY9</accession>
<evidence type="ECO:0000313" key="1">
    <source>
        <dbReference type="EMBL" id="OGI78926.1"/>
    </source>
</evidence>
<dbReference type="SUPFAM" id="SSF53756">
    <property type="entry name" value="UDP-Glycosyltransferase/glycogen phosphorylase"/>
    <property type="match status" value="1"/>
</dbReference>
<dbReference type="Proteomes" id="UP000177052">
    <property type="component" value="Unassembled WGS sequence"/>
</dbReference>
<dbReference type="AlphaFoldDB" id="A0A1F6WAY9"/>
<evidence type="ECO:0000313" key="2">
    <source>
        <dbReference type="Proteomes" id="UP000177052"/>
    </source>
</evidence>
<proteinExistence type="predicted"/>
<dbReference type="EMBL" id="MFUJ01000035">
    <property type="protein sequence ID" value="OGI78926.1"/>
    <property type="molecule type" value="Genomic_DNA"/>
</dbReference>
<comment type="caution">
    <text evidence="1">The sequence shown here is derived from an EMBL/GenBank/DDBJ whole genome shotgun (WGS) entry which is preliminary data.</text>
</comment>
<reference evidence="1 2" key="1">
    <citation type="journal article" date="2016" name="Nat. Commun.">
        <title>Thousands of microbial genomes shed light on interconnected biogeochemical processes in an aquifer system.</title>
        <authorList>
            <person name="Anantharaman K."/>
            <person name="Brown C.T."/>
            <person name="Hug L.A."/>
            <person name="Sharon I."/>
            <person name="Castelle C.J."/>
            <person name="Probst A.J."/>
            <person name="Thomas B.C."/>
            <person name="Singh A."/>
            <person name="Wilkins M.J."/>
            <person name="Karaoz U."/>
            <person name="Brodie E.L."/>
            <person name="Williams K.H."/>
            <person name="Hubbard S.S."/>
            <person name="Banfield J.F."/>
        </authorList>
    </citation>
    <scope>NUCLEOTIDE SEQUENCE [LARGE SCALE GENOMIC DNA]</scope>
</reference>
<name>A0A1F6WAY9_9BACT</name>
<gene>
    <name evidence="1" type="ORF">A3F19_01775</name>
</gene>
<organism evidence="1 2">
    <name type="scientific">Candidatus Nomurabacteria bacterium RIFCSPHIGHO2_12_FULL_37_29</name>
    <dbReference type="NCBI Taxonomy" id="1801759"/>
    <lineage>
        <taxon>Bacteria</taxon>
        <taxon>Candidatus Nomuraibacteriota</taxon>
    </lineage>
</organism>
<protein>
    <recommendedName>
        <fullName evidence="3">Glycosyl transferase family 1 domain-containing protein</fullName>
    </recommendedName>
</protein>